<accession>A0A3S5A954</accession>
<sequence>MMFVSVHLQNDQMIGGLFTPMMFLLLFVPFLFIGQVYFILGVSSSNLNSNIILRLADYVLLVEERIDLFVRN</sequence>
<proteinExistence type="predicted"/>
<dbReference type="AlphaFoldDB" id="A0A3S5A954"/>
<evidence type="ECO:0000313" key="3">
    <source>
        <dbReference type="Proteomes" id="UP000784294"/>
    </source>
</evidence>
<keyword evidence="1" id="KW-0812">Transmembrane</keyword>
<feature type="transmembrane region" description="Helical" evidence="1">
    <location>
        <begin position="20"/>
        <end position="40"/>
    </location>
</feature>
<keyword evidence="3" id="KW-1185">Reference proteome</keyword>
<reference evidence="2" key="1">
    <citation type="submission" date="2018-11" db="EMBL/GenBank/DDBJ databases">
        <authorList>
            <consortium name="Pathogen Informatics"/>
        </authorList>
    </citation>
    <scope>NUCLEOTIDE SEQUENCE</scope>
</reference>
<name>A0A3S5A954_9PLAT</name>
<evidence type="ECO:0000313" key="2">
    <source>
        <dbReference type="EMBL" id="VEL30935.1"/>
    </source>
</evidence>
<organism evidence="2 3">
    <name type="scientific">Protopolystoma xenopodis</name>
    <dbReference type="NCBI Taxonomy" id="117903"/>
    <lineage>
        <taxon>Eukaryota</taxon>
        <taxon>Metazoa</taxon>
        <taxon>Spiralia</taxon>
        <taxon>Lophotrochozoa</taxon>
        <taxon>Platyhelminthes</taxon>
        <taxon>Monogenea</taxon>
        <taxon>Polyopisthocotylea</taxon>
        <taxon>Polystomatidea</taxon>
        <taxon>Polystomatidae</taxon>
        <taxon>Protopolystoma</taxon>
    </lineage>
</organism>
<dbReference type="Proteomes" id="UP000784294">
    <property type="component" value="Unassembled WGS sequence"/>
</dbReference>
<protein>
    <submittedName>
        <fullName evidence="2">Uncharacterized protein</fullName>
    </submittedName>
</protein>
<dbReference type="EMBL" id="CAAALY010117029">
    <property type="protein sequence ID" value="VEL30935.1"/>
    <property type="molecule type" value="Genomic_DNA"/>
</dbReference>
<keyword evidence="1" id="KW-0472">Membrane</keyword>
<comment type="caution">
    <text evidence="2">The sequence shown here is derived from an EMBL/GenBank/DDBJ whole genome shotgun (WGS) entry which is preliminary data.</text>
</comment>
<evidence type="ECO:0000256" key="1">
    <source>
        <dbReference type="SAM" id="Phobius"/>
    </source>
</evidence>
<gene>
    <name evidence="2" type="ORF">PXEA_LOCUS24375</name>
</gene>
<keyword evidence="1" id="KW-1133">Transmembrane helix</keyword>